<comment type="cofactor">
    <cofactor evidence="2">
        <name>Mg(2+)</name>
        <dbReference type="ChEBI" id="CHEBI:18420"/>
    </cofactor>
</comment>
<dbReference type="GO" id="GO:0046872">
    <property type="term" value="F:metal ion binding"/>
    <property type="evidence" value="ECO:0007669"/>
    <property type="project" value="UniProtKB-KW"/>
</dbReference>
<feature type="binding site" evidence="1">
    <location>
        <begin position="13"/>
        <end position="17"/>
    </location>
    <ligand>
        <name>ATP</name>
        <dbReference type="ChEBI" id="CHEBI:30616"/>
    </ligand>
</feature>
<feature type="binding site" evidence="1">
    <location>
        <position position="71"/>
    </location>
    <ligand>
        <name>substrate</name>
    </ligand>
</feature>
<keyword evidence="3" id="KW-0436">Ligase</keyword>
<feature type="binding site" evidence="1">
    <location>
        <begin position="149"/>
        <end position="157"/>
    </location>
    <ligand>
        <name>ATP</name>
        <dbReference type="ChEBI" id="CHEBI:30616"/>
    </ligand>
</feature>
<dbReference type="GO" id="GO:0005524">
    <property type="term" value="F:ATP binding"/>
    <property type="evidence" value="ECO:0007669"/>
    <property type="project" value="UniProtKB-KW"/>
</dbReference>
<keyword evidence="1 2" id="KW-0547">Nucleotide-binding</keyword>
<proteinExistence type="inferred from homology"/>
<gene>
    <name evidence="3" type="ORF">NBM05_02190</name>
</gene>
<keyword evidence="2" id="KW-0479">Metal-binding</keyword>
<name>A0A9X2KH64_9MICC</name>
<dbReference type="GO" id="GO:0030272">
    <property type="term" value="F:5-formyltetrahydrofolate cyclo-ligase activity"/>
    <property type="evidence" value="ECO:0007669"/>
    <property type="project" value="UniProtKB-EC"/>
</dbReference>
<evidence type="ECO:0000313" key="4">
    <source>
        <dbReference type="Proteomes" id="UP001139502"/>
    </source>
</evidence>
<feature type="binding site" evidence="1">
    <location>
        <position position="66"/>
    </location>
    <ligand>
        <name>substrate</name>
    </ligand>
</feature>
<evidence type="ECO:0000313" key="3">
    <source>
        <dbReference type="EMBL" id="MCP3424868.1"/>
    </source>
</evidence>
<dbReference type="EMBL" id="JANAFB010000003">
    <property type="protein sequence ID" value="MCP3424868.1"/>
    <property type="molecule type" value="Genomic_DNA"/>
</dbReference>
<keyword evidence="1 2" id="KW-0067">ATP-binding</keyword>
<comment type="catalytic activity">
    <reaction evidence="2">
        <text>(6S)-5-formyl-5,6,7,8-tetrahydrofolate + ATP = (6R)-5,10-methenyltetrahydrofolate + ADP + phosphate</text>
        <dbReference type="Rhea" id="RHEA:10488"/>
        <dbReference type="ChEBI" id="CHEBI:30616"/>
        <dbReference type="ChEBI" id="CHEBI:43474"/>
        <dbReference type="ChEBI" id="CHEBI:57455"/>
        <dbReference type="ChEBI" id="CHEBI:57457"/>
        <dbReference type="ChEBI" id="CHEBI:456216"/>
        <dbReference type="EC" id="6.3.3.2"/>
    </reaction>
</comment>
<comment type="caution">
    <text evidence="3">The sequence shown here is derived from an EMBL/GenBank/DDBJ whole genome shotgun (WGS) entry which is preliminary data.</text>
</comment>
<dbReference type="Proteomes" id="UP001139502">
    <property type="component" value="Unassembled WGS sequence"/>
</dbReference>
<dbReference type="RefSeq" id="WP_254164808.1">
    <property type="nucleotide sequence ID" value="NZ_JANAFB010000003.1"/>
</dbReference>
<dbReference type="AlphaFoldDB" id="A0A9X2KH64"/>
<protein>
    <recommendedName>
        <fullName evidence="2">5-formyltetrahydrofolate cyclo-ligase</fullName>
        <ecNumber evidence="2">6.3.3.2</ecNumber>
    </recommendedName>
</protein>
<dbReference type="EC" id="6.3.3.2" evidence="2"/>
<dbReference type="SUPFAM" id="SSF100950">
    <property type="entry name" value="NagB/RpiA/CoA transferase-like"/>
    <property type="match status" value="1"/>
</dbReference>
<sequence length="216" mass="22691">MSIAPGPGAPEEKARLRAALLDRRGQRALDDDAGAERSRDARAFAEHLGALVLARCPEGGTVAAFMPTPTEPPLLSAMAAFHAAGRRVVVPVSLPARRLAWVEWRPGVPVRAAGFGIDEPEGERLGEEEFLRAAVRLVPALAVDGAGVRMGYGGGYYDTALAAAGIRDAVGILYAEELLPPGTVPAQPHDARLLEACTERGPVRFPLVGSHRPAGV</sequence>
<keyword evidence="4" id="KW-1185">Reference proteome</keyword>
<dbReference type="PIRSF" id="PIRSF006806">
    <property type="entry name" value="FTHF_cligase"/>
    <property type="match status" value="1"/>
</dbReference>
<organism evidence="3 4">
    <name type="scientific">Rothia santali</name>
    <dbReference type="NCBI Taxonomy" id="2949643"/>
    <lineage>
        <taxon>Bacteria</taxon>
        <taxon>Bacillati</taxon>
        <taxon>Actinomycetota</taxon>
        <taxon>Actinomycetes</taxon>
        <taxon>Micrococcales</taxon>
        <taxon>Micrococcaceae</taxon>
        <taxon>Rothia</taxon>
    </lineage>
</organism>
<keyword evidence="2" id="KW-0460">Magnesium</keyword>
<evidence type="ECO:0000256" key="1">
    <source>
        <dbReference type="PIRSR" id="PIRSR006806-1"/>
    </source>
</evidence>
<dbReference type="InterPro" id="IPR002698">
    <property type="entry name" value="FTHF_cligase"/>
</dbReference>
<accession>A0A9X2KH64</accession>
<dbReference type="InterPro" id="IPR037171">
    <property type="entry name" value="NagB/RpiA_transferase-like"/>
</dbReference>
<dbReference type="Pfam" id="PF01812">
    <property type="entry name" value="5-FTHF_cyc-lig"/>
    <property type="match status" value="1"/>
</dbReference>
<reference evidence="3" key="1">
    <citation type="submission" date="2022-06" db="EMBL/GenBank/DDBJ databases">
        <title>Rothia sp. isolated from sandalwood seedling.</title>
        <authorList>
            <person name="Tuikhar N."/>
            <person name="Kirdat K."/>
            <person name="Thorat V."/>
            <person name="Swetha P."/>
            <person name="Padma S."/>
            <person name="Sundararaj R."/>
            <person name="Yadav A."/>
        </authorList>
    </citation>
    <scope>NUCLEOTIDE SEQUENCE</scope>
    <source>
        <strain evidence="3">AR01</strain>
    </source>
</reference>
<dbReference type="InterPro" id="IPR024185">
    <property type="entry name" value="FTHF_cligase-like_sf"/>
</dbReference>
<dbReference type="Gene3D" id="3.40.50.10420">
    <property type="entry name" value="NagB/RpiA/CoA transferase-like"/>
    <property type="match status" value="1"/>
</dbReference>
<comment type="similarity">
    <text evidence="2">Belongs to the 5-formyltetrahydrofolate cyclo-ligase family.</text>
</comment>
<evidence type="ECO:0000256" key="2">
    <source>
        <dbReference type="RuleBase" id="RU361279"/>
    </source>
</evidence>
<dbReference type="NCBIfam" id="TIGR02727">
    <property type="entry name" value="MTHFS_bact"/>
    <property type="match status" value="1"/>
</dbReference>